<dbReference type="EMBL" id="MU251551">
    <property type="protein sequence ID" value="KAG9232387.1"/>
    <property type="molecule type" value="Genomic_DNA"/>
</dbReference>
<feature type="region of interest" description="Disordered" evidence="1">
    <location>
        <begin position="1"/>
        <end position="20"/>
    </location>
</feature>
<feature type="compositionally biased region" description="Basic and acidic residues" evidence="1">
    <location>
        <begin position="485"/>
        <end position="551"/>
    </location>
</feature>
<dbReference type="OrthoDB" id="5418088at2759"/>
<feature type="compositionally biased region" description="Basic and acidic residues" evidence="1">
    <location>
        <begin position="398"/>
        <end position="468"/>
    </location>
</feature>
<dbReference type="PANTHER" id="PTHR42081">
    <property type="entry name" value="ZINC FINGER PROTEIN DHHC DOMAIN CONTAINING PROTEIN"/>
    <property type="match status" value="1"/>
</dbReference>
<feature type="compositionally biased region" description="Basic and acidic residues" evidence="1">
    <location>
        <begin position="822"/>
        <end position="831"/>
    </location>
</feature>
<gene>
    <name evidence="3" type="ORF">BJ875DRAFT_380794</name>
</gene>
<evidence type="ECO:0000313" key="4">
    <source>
        <dbReference type="Proteomes" id="UP000824998"/>
    </source>
</evidence>
<feature type="compositionally biased region" description="Polar residues" evidence="1">
    <location>
        <begin position="66"/>
        <end position="78"/>
    </location>
</feature>
<feature type="region of interest" description="Disordered" evidence="1">
    <location>
        <begin position="757"/>
        <end position="907"/>
    </location>
</feature>
<feature type="region of interest" description="Disordered" evidence="1">
    <location>
        <begin position="47"/>
        <end position="706"/>
    </location>
</feature>
<dbReference type="Pfam" id="PF26118">
    <property type="entry name" value="DUF8035"/>
    <property type="match status" value="1"/>
</dbReference>
<dbReference type="AlphaFoldDB" id="A0A9P7YF84"/>
<sequence>MSDRYRYPPRPRSPTLNPARASLPINLSGFGHPAAHEHHLHVVPIGTSRREPTSSPGHSRSISSSNNAGTVTTTTYKINTDPPPPVRASSHTRNDTADNYGDDEYGYTNPRDLVTYDLNHPARSRPRINSFDEGSRPSSVSGYGELVPRPYDTRERRPPPTTRGLDRIPRGATWEQPATARMPVIAPIAGMDPVHRPAKVETYEQPPVRRSGVQRPVSLYHDRDRERRRDSRDEYYEARDEQPRPHRRDSANREVPRFENPIEQRGFGIRAEAPPPRPERPDRPEMSERVDRGDRPDMPERVLWNDRERSDRPERGERHERSERLDRPERSERAERERAERYDRIDRPERERSDRLERPERGERSERTDDRKDKSGRDLLATSLGIAGATLGLNSSKKTRDESRDARERDREDWEERDERRRKDYEDEPRRRREPREDRNSPDSSDREPKERRQRDEDRERAPPKPSRENGPPIPPKEPLSSKDQPLEAPRDMPPPRDLSPKKENAGRERRSDPLVSDLSRHNSKERPSSRSGRPARDSDPELRESRRRDGPGGPDESPSQPVGGFHHQRPVKESVASPTAFNPKDTMDLKALKEALNQQENTVPKEKAPAPAPKISRSSIVRDAAEVEAVRNEFKEERRSREPLDATKNPPQPRVVSPPRQKVEDKPVKGILRQPREKFPEDPSPIREGVAPLKDAKKDGVPPNARWTKISRNLVNPEALELGKERYEARDDFVIVLRVLSRDEVQGYADVTQKLRAAREDAEEEKSRDERRRARRERHERHKHERSRGERTERTAERPRRRREREPRDSESDTTDDDMDAREREPEKPKMLALEPAPSHRRALSNSGGSTGRRFEDVMMSGGLGSGPPPIENPNIPGQYLNYTRNPPLPSALVAQTTSTSRRDRD</sequence>
<accession>A0A9P7YF84</accession>
<organism evidence="3 4">
    <name type="scientific">Amylocarpus encephaloides</name>
    <dbReference type="NCBI Taxonomy" id="45428"/>
    <lineage>
        <taxon>Eukaryota</taxon>
        <taxon>Fungi</taxon>
        <taxon>Dikarya</taxon>
        <taxon>Ascomycota</taxon>
        <taxon>Pezizomycotina</taxon>
        <taxon>Leotiomycetes</taxon>
        <taxon>Helotiales</taxon>
        <taxon>Helotiales incertae sedis</taxon>
        <taxon>Amylocarpus</taxon>
    </lineage>
</organism>
<feature type="domain" description="DUF8035" evidence="2">
    <location>
        <begin position="706"/>
        <end position="759"/>
    </location>
</feature>
<proteinExistence type="predicted"/>
<feature type="compositionally biased region" description="Basic and acidic residues" evidence="1">
    <location>
        <begin position="277"/>
        <end position="377"/>
    </location>
</feature>
<feature type="compositionally biased region" description="Basic and acidic residues" evidence="1">
    <location>
        <begin position="624"/>
        <end position="646"/>
    </location>
</feature>
<feature type="compositionally biased region" description="Basic and acidic residues" evidence="1">
    <location>
        <begin position="662"/>
        <end position="686"/>
    </location>
</feature>
<keyword evidence="4" id="KW-1185">Reference proteome</keyword>
<evidence type="ECO:0000259" key="2">
    <source>
        <dbReference type="Pfam" id="PF26118"/>
    </source>
</evidence>
<comment type="caution">
    <text evidence="3">The sequence shown here is derived from an EMBL/GenBank/DDBJ whole genome shotgun (WGS) entry which is preliminary data.</text>
</comment>
<dbReference type="Proteomes" id="UP000824998">
    <property type="component" value="Unassembled WGS sequence"/>
</dbReference>
<name>A0A9P7YF84_9HELO</name>
<feature type="compositionally biased region" description="Low complexity" evidence="1">
    <location>
        <begin position="54"/>
        <end position="65"/>
    </location>
</feature>
<feature type="compositionally biased region" description="Basic and acidic residues" evidence="1">
    <location>
        <begin position="220"/>
        <end position="262"/>
    </location>
</feature>
<dbReference type="InterPro" id="IPR058348">
    <property type="entry name" value="DUF8035"/>
</dbReference>
<feature type="compositionally biased region" description="Basic and acidic residues" evidence="1">
    <location>
        <begin position="193"/>
        <end position="202"/>
    </location>
</feature>
<feature type="compositionally biased region" description="Basic and acidic residues" evidence="1">
    <location>
        <begin position="758"/>
        <end position="773"/>
    </location>
</feature>
<dbReference type="PANTHER" id="PTHR42081:SF1">
    <property type="entry name" value="ZINC FINGER PROTEIN DHHC DOMAIN CONTAINING PROTEIN"/>
    <property type="match status" value="1"/>
</dbReference>
<evidence type="ECO:0000313" key="3">
    <source>
        <dbReference type="EMBL" id="KAG9232387.1"/>
    </source>
</evidence>
<evidence type="ECO:0000256" key="1">
    <source>
        <dbReference type="SAM" id="MobiDB-lite"/>
    </source>
</evidence>
<reference evidence="3" key="1">
    <citation type="journal article" date="2021" name="IMA Fungus">
        <title>Genomic characterization of three marine fungi, including Emericellopsis atlantica sp. nov. with signatures of a generalist lifestyle and marine biomass degradation.</title>
        <authorList>
            <person name="Hagestad O.C."/>
            <person name="Hou L."/>
            <person name="Andersen J.H."/>
            <person name="Hansen E.H."/>
            <person name="Altermark B."/>
            <person name="Li C."/>
            <person name="Kuhnert E."/>
            <person name="Cox R.J."/>
            <person name="Crous P.W."/>
            <person name="Spatafora J.W."/>
            <person name="Lail K."/>
            <person name="Amirebrahimi M."/>
            <person name="Lipzen A."/>
            <person name="Pangilinan J."/>
            <person name="Andreopoulos W."/>
            <person name="Hayes R.D."/>
            <person name="Ng V."/>
            <person name="Grigoriev I.V."/>
            <person name="Jackson S.A."/>
            <person name="Sutton T.D.S."/>
            <person name="Dobson A.D.W."/>
            <person name="Rama T."/>
        </authorList>
    </citation>
    <scope>NUCLEOTIDE SEQUENCE</scope>
    <source>
        <strain evidence="3">TRa018bII</strain>
    </source>
</reference>
<feature type="compositionally biased region" description="Basic residues" evidence="1">
    <location>
        <begin position="774"/>
        <end position="787"/>
    </location>
</feature>
<feature type="compositionally biased region" description="Basic and acidic residues" evidence="1">
    <location>
        <begin position="151"/>
        <end position="169"/>
    </location>
</feature>
<feature type="compositionally biased region" description="Basic and acidic residues" evidence="1">
    <location>
        <begin position="788"/>
        <end position="812"/>
    </location>
</feature>
<protein>
    <submittedName>
        <fullName evidence="3">Major royal jelly protein 5</fullName>
    </submittedName>
</protein>